<proteinExistence type="inferred from homology"/>
<evidence type="ECO:0000256" key="1">
    <source>
        <dbReference type="ARBA" id="ARBA00007316"/>
    </source>
</evidence>
<evidence type="ECO:0000259" key="12">
    <source>
        <dbReference type="Pfam" id="PF13807"/>
    </source>
</evidence>
<gene>
    <name evidence="13" type="ORF">AVDCRST_MAG89-4630</name>
</gene>
<evidence type="ECO:0000256" key="10">
    <source>
        <dbReference type="SAM" id="Coils"/>
    </source>
</evidence>
<comment type="similarity">
    <text evidence="2">Belongs to the etk/wzc family.</text>
</comment>
<dbReference type="Gene3D" id="3.40.50.300">
    <property type="entry name" value="P-loop containing nucleotide triphosphate hydrolases"/>
    <property type="match status" value="1"/>
</dbReference>
<keyword evidence="4 13" id="KW-0808">Transferase</keyword>
<dbReference type="EC" id="2.7.10.2" evidence="3"/>
<evidence type="ECO:0000256" key="5">
    <source>
        <dbReference type="ARBA" id="ARBA00022741"/>
    </source>
</evidence>
<evidence type="ECO:0000256" key="3">
    <source>
        <dbReference type="ARBA" id="ARBA00011903"/>
    </source>
</evidence>
<evidence type="ECO:0000256" key="6">
    <source>
        <dbReference type="ARBA" id="ARBA00022777"/>
    </source>
</evidence>
<keyword evidence="6 13" id="KW-0418">Kinase</keyword>
<dbReference type="SUPFAM" id="SSF52540">
    <property type="entry name" value="P-loop containing nucleoside triphosphate hydrolases"/>
    <property type="match status" value="1"/>
</dbReference>
<keyword evidence="10" id="KW-0175">Coiled coil</keyword>
<dbReference type="PANTHER" id="PTHR32309">
    <property type="entry name" value="TYROSINE-PROTEIN KINASE"/>
    <property type="match status" value="1"/>
</dbReference>
<dbReference type="InterPro" id="IPR027417">
    <property type="entry name" value="P-loop_NTPase"/>
</dbReference>
<feature type="coiled-coil region" evidence="10">
    <location>
        <begin position="130"/>
        <end position="160"/>
    </location>
</feature>
<accession>A0A6J4N058</accession>
<dbReference type="Pfam" id="PF13614">
    <property type="entry name" value="AAA_31"/>
    <property type="match status" value="1"/>
</dbReference>
<dbReference type="GO" id="GO:0005886">
    <property type="term" value="C:plasma membrane"/>
    <property type="evidence" value="ECO:0007669"/>
    <property type="project" value="TreeGrafter"/>
</dbReference>
<evidence type="ECO:0000256" key="9">
    <source>
        <dbReference type="ARBA" id="ARBA00051245"/>
    </source>
</evidence>
<dbReference type="InterPro" id="IPR005702">
    <property type="entry name" value="Wzc-like_C"/>
</dbReference>
<dbReference type="GO" id="GO:0005524">
    <property type="term" value="F:ATP binding"/>
    <property type="evidence" value="ECO:0007669"/>
    <property type="project" value="UniProtKB-KW"/>
</dbReference>
<sequence length="488" mass="51877">ELQQAEVRADREMYQRLLSGLQQQGSPGGQAGIRTIVSAPGIASNAVVSQLYAQLVQYETVRDTLLAGGRSRVSPEVERADNLITATESKLVSAVRSHIASLDARLAAIDGLVARSSAEIRSAPVAQAEETRLLRHVEVLQQMANQLREEHQRARIAEAVEAGQVEIVDQAEVPDAPLGSGRRSRLVLGLLLGLMLGSGAAVLREQANTAIRLPNELEELLEVTSLGVVPRLIEGGPRGRRLKWLRRRPADPAGVRAAGLVMVHAPKSTGAEAIRTLRTNLLFSQLVHRLKLLAVTSSGPAEGKSLTSANLAAAFAQQGMRVLLVDCDLRRPVQHTIFGLSQEPGITNVLLGQVAISQAARTTAVPNLWVLPSGSLPPNPSELLGGGAMDELLAVLEQGYDMVLIDTAPLQAASDAAILGTRVDGVVVVVRAGDTDRSMAQRSVHQLRTLGARVIGAVLNDPDALVPSYGGYGGYGYGYGYGYGHEKK</sequence>
<evidence type="ECO:0000259" key="11">
    <source>
        <dbReference type="Pfam" id="PF13614"/>
    </source>
</evidence>
<dbReference type="Pfam" id="PF13807">
    <property type="entry name" value="GNVR"/>
    <property type="match status" value="1"/>
</dbReference>
<dbReference type="EMBL" id="CADCTV010000969">
    <property type="protein sequence ID" value="CAA9371447.1"/>
    <property type="molecule type" value="Genomic_DNA"/>
</dbReference>
<name>A0A6J4N058_9BACT</name>
<feature type="domain" description="AAA" evidence="11">
    <location>
        <begin position="303"/>
        <end position="431"/>
    </location>
</feature>
<dbReference type="AlphaFoldDB" id="A0A6J4N058"/>
<evidence type="ECO:0000256" key="7">
    <source>
        <dbReference type="ARBA" id="ARBA00022840"/>
    </source>
</evidence>
<evidence type="ECO:0000256" key="8">
    <source>
        <dbReference type="ARBA" id="ARBA00023137"/>
    </source>
</evidence>
<keyword evidence="7" id="KW-0067">ATP-binding</keyword>
<comment type="catalytic activity">
    <reaction evidence="9">
        <text>L-tyrosyl-[protein] + ATP = O-phospho-L-tyrosyl-[protein] + ADP + H(+)</text>
        <dbReference type="Rhea" id="RHEA:10596"/>
        <dbReference type="Rhea" id="RHEA-COMP:10136"/>
        <dbReference type="Rhea" id="RHEA-COMP:20101"/>
        <dbReference type="ChEBI" id="CHEBI:15378"/>
        <dbReference type="ChEBI" id="CHEBI:30616"/>
        <dbReference type="ChEBI" id="CHEBI:46858"/>
        <dbReference type="ChEBI" id="CHEBI:61978"/>
        <dbReference type="ChEBI" id="CHEBI:456216"/>
        <dbReference type="EC" id="2.7.10.2"/>
    </reaction>
</comment>
<evidence type="ECO:0000256" key="2">
    <source>
        <dbReference type="ARBA" id="ARBA00008883"/>
    </source>
</evidence>
<dbReference type="NCBIfam" id="TIGR01007">
    <property type="entry name" value="eps_fam"/>
    <property type="match status" value="1"/>
</dbReference>
<feature type="domain" description="Tyrosine-protein kinase G-rich" evidence="12">
    <location>
        <begin position="127"/>
        <end position="205"/>
    </location>
</feature>
<organism evidence="13">
    <name type="scientific">uncultured Gemmatimonadota bacterium</name>
    <dbReference type="NCBI Taxonomy" id="203437"/>
    <lineage>
        <taxon>Bacteria</taxon>
        <taxon>Pseudomonadati</taxon>
        <taxon>Gemmatimonadota</taxon>
        <taxon>environmental samples</taxon>
    </lineage>
</organism>
<evidence type="ECO:0000256" key="4">
    <source>
        <dbReference type="ARBA" id="ARBA00022679"/>
    </source>
</evidence>
<dbReference type="InterPro" id="IPR050445">
    <property type="entry name" value="Bact_polysacc_biosynth/exp"/>
</dbReference>
<reference evidence="13" key="1">
    <citation type="submission" date="2020-02" db="EMBL/GenBank/DDBJ databases">
        <authorList>
            <person name="Meier V. D."/>
        </authorList>
    </citation>
    <scope>NUCLEOTIDE SEQUENCE</scope>
    <source>
        <strain evidence="13">AVDCRST_MAG89</strain>
    </source>
</reference>
<dbReference type="FunFam" id="3.40.50.300:FF:000527">
    <property type="entry name" value="Tyrosine-protein kinase etk"/>
    <property type="match status" value="1"/>
</dbReference>
<dbReference type="CDD" id="cd05387">
    <property type="entry name" value="BY-kinase"/>
    <property type="match status" value="1"/>
</dbReference>
<comment type="similarity">
    <text evidence="1">Belongs to the CpsD/CapB family.</text>
</comment>
<dbReference type="PANTHER" id="PTHR32309:SF13">
    <property type="entry name" value="FERRIC ENTEROBACTIN TRANSPORT PROTEIN FEPE"/>
    <property type="match status" value="1"/>
</dbReference>
<evidence type="ECO:0000313" key="13">
    <source>
        <dbReference type="EMBL" id="CAA9371447.1"/>
    </source>
</evidence>
<keyword evidence="5" id="KW-0547">Nucleotide-binding</keyword>
<protein>
    <recommendedName>
        <fullName evidence="3">non-specific protein-tyrosine kinase</fullName>
        <ecNumber evidence="3">2.7.10.2</ecNumber>
    </recommendedName>
</protein>
<dbReference type="InterPro" id="IPR032807">
    <property type="entry name" value="GNVR"/>
</dbReference>
<keyword evidence="8" id="KW-0829">Tyrosine-protein kinase</keyword>
<dbReference type="InterPro" id="IPR025669">
    <property type="entry name" value="AAA_dom"/>
</dbReference>
<dbReference type="GO" id="GO:0042802">
    <property type="term" value="F:identical protein binding"/>
    <property type="evidence" value="ECO:0007669"/>
    <property type="project" value="UniProtKB-ARBA"/>
</dbReference>
<dbReference type="GO" id="GO:0004715">
    <property type="term" value="F:non-membrane spanning protein tyrosine kinase activity"/>
    <property type="evidence" value="ECO:0007669"/>
    <property type="project" value="UniProtKB-EC"/>
</dbReference>
<feature type="non-terminal residue" evidence="13">
    <location>
        <position position="1"/>
    </location>
</feature>